<keyword evidence="2" id="KW-0503">Monooxygenase</keyword>
<dbReference type="InterPro" id="IPR050493">
    <property type="entry name" value="FAD-dep_Monooxygenase_BioMet"/>
</dbReference>
<protein>
    <submittedName>
        <fullName evidence="4">FAD-dependent urate hydroxylase</fullName>
        <ecNumber evidence="4">1.14.13.113</ecNumber>
    </submittedName>
</protein>
<feature type="domain" description="FAD-binding" evidence="3">
    <location>
        <begin position="7"/>
        <end position="348"/>
    </location>
</feature>
<dbReference type="Pfam" id="PF01494">
    <property type="entry name" value="FAD_binding_3"/>
    <property type="match status" value="1"/>
</dbReference>
<dbReference type="SUPFAM" id="SSF51905">
    <property type="entry name" value="FAD/NAD(P)-binding domain"/>
    <property type="match status" value="1"/>
</dbReference>
<dbReference type="InterPro" id="IPR002938">
    <property type="entry name" value="FAD-bd"/>
</dbReference>
<dbReference type="AlphaFoldDB" id="A0A7K0CB69"/>
<evidence type="ECO:0000256" key="2">
    <source>
        <dbReference type="ARBA" id="ARBA00023033"/>
    </source>
</evidence>
<dbReference type="GO" id="GO:0071949">
    <property type="term" value="F:FAD binding"/>
    <property type="evidence" value="ECO:0007669"/>
    <property type="project" value="InterPro"/>
</dbReference>
<name>A0A7K0CB69_9ACTN</name>
<keyword evidence="1 4" id="KW-0560">Oxidoreductase</keyword>
<dbReference type="EC" id="1.14.13.113" evidence="4"/>
<dbReference type="OrthoDB" id="9782160at2"/>
<dbReference type="PANTHER" id="PTHR13789">
    <property type="entry name" value="MONOOXYGENASE"/>
    <property type="match status" value="1"/>
</dbReference>
<dbReference type="GO" id="GO:0102099">
    <property type="term" value="F:FAD-dependent urate hydroxylase activity"/>
    <property type="evidence" value="ECO:0007669"/>
    <property type="project" value="UniProtKB-EC"/>
</dbReference>
<dbReference type="PANTHER" id="PTHR13789:SF309">
    <property type="entry name" value="PUTATIVE (AFU_ORTHOLOGUE AFUA_6G14510)-RELATED"/>
    <property type="match status" value="1"/>
</dbReference>
<accession>A0A7K0CB69</accession>
<evidence type="ECO:0000259" key="3">
    <source>
        <dbReference type="Pfam" id="PF01494"/>
    </source>
</evidence>
<keyword evidence="5" id="KW-1185">Reference proteome</keyword>
<reference evidence="4 5" key="1">
    <citation type="submission" date="2019-10" db="EMBL/GenBank/DDBJ databases">
        <title>Streptomyces smaragdinus sp. nov. and Streptomyces fabii sp. nov., isolated from the gut of fungus growing-termite Macrotermes natalensis.</title>
        <authorList>
            <person name="Schwitalla J."/>
            <person name="Benndorf R."/>
            <person name="Martin K."/>
            <person name="De Beer W."/>
            <person name="Kaster A.-K."/>
            <person name="Vollmers J."/>
            <person name="Poulsen M."/>
            <person name="Beemelmanns C."/>
        </authorList>
    </citation>
    <scope>NUCLEOTIDE SEQUENCE [LARGE SCALE GENOMIC DNA]</scope>
    <source>
        <strain evidence="4 5">RB5</strain>
    </source>
</reference>
<evidence type="ECO:0000313" key="5">
    <source>
        <dbReference type="Proteomes" id="UP000466345"/>
    </source>
</evidence>
<evidence type="ECO:0000256" key="1">
    <source>
        <dbReference type="ARBA" id="ARBA00023002"/>
    </source>
</evidence>
<evidence type="ECO:0000313" key="4">
    <source>
        <dbReference type="EMBL" id="MQY10685.1"/>
    </source>
</evidence>
<dbReference type="Proteomes" id="UP000466345">
    <property type="component" value="Unassembled WGS sequence"/>
</dbReference>
<dbReference type="EMBL" id="WEGJ01000002">
    <property type="protein sequence ID" value="MQY10685.1"/>
    <property type="molecule type" value="Genomic_DNA"/>
</dbReference>
<dbReference type="RefSeq" id="WP_153450041.1">
    <property type="nucleotide sequence ID" value="NZ_WEGJ01000002.1"/>
</dbReference>
<comment type="caution">
    <text evidence="4">The sequence shown here is derived from an EMBL/GenBank/DDBJ whole genome shotgun (WGS) entry which is preliminary data.</text>
</comment>
<sequence>MNDRVRRVLIAGGGIAGPVAAMALQKAGIESTVYEAHPGTADGKGGGLSVAPNGMDALDVIGAGDAVRALGKPMEGIVLQDWRGRRLGEFGNPPGVAPMQFMFRHEIYRVLLDEAAARGIDVRYGKRLTGAEDTGDSVTARFEDGTAADGDLLVGADGIRSVVRTLIDPAAPGPRYAGLISFGALVIAPGLPSTDGRMNMPFGKRGFFGYQVFDDDTAVWFVNLPHPRPVTLAEVRETAAEDWLERLAPLYADDLTPAADLIGRTPPEDLIVVGPMENMPRVETWSKGRMVLTGDSVHAPSSSSGMGATLAVESALELARCLRDLPYPRAFEAYERLRRPRVEKVIAATNRKNSAKAAGPVMRVVNAWAIKVFASFSKPEKMAWVFRHRVDWDAPAG</sequence>
<dbReference type="Gene3D" id="3.50.50.60">
    <property type="entry name" value="FAD/NAD(P)-binding domain"/>
    <property type="match status" value="1"/>
</dbReference>
<dbReference type="InterPro" id="IPR036188">
    <property type="entry name" value="FAD/NAD-bd_sf"/>
</dbReference>
<gene>
    <name evidence="4" type="primary">hpxO_1</name>
    <name evidence="4" type="ORF">SRB5_07980</name>
</gene>
<dbReference type="PRINTS" id="PR00420">
    <property type="entry name" value="RNGMNOXGNASE"/>
</dbReference>
<organism evidence="4 5">
    <name type="scientific">Streptomyces smaragdinus</name>
    <dbReference type="NCBI Taxonomy" id="2585196"/>
    <lineage>
        <taxon>Bacteria</taxon>
        <taxon>Bacillati</taxon>
        <taxon>Actinomycetota</taxon>
        <taxon>Actinomycetes</taxon>
        <taxon>Kitasatosporales</taxon>
        <taxon>Streptomycetaceae</taxon>
        <taxon>Streptomyces</taxon>
    </lineage>
</organism>
<proteinExistence type="predicted"/>